<organism evidence="1 2">
    <name type="scientific">Sparassis crispa</name>
    <dbReference type="NCBI Taxonomy" id="139825"/>
    <lineage>
        <taxon>Eukaryota</taxon>
        <taxon>Fungi</taxon>
        <taxon>Dikarya</taxon>
        <taxon>Basidiomycota</taxon>
        <taxon>Agaricomycotina</taxon>
        <taxon>Agaricomycetes</taxon>
        <taxon>Polyporales</taxon>
        <taxon>Sparassidaceae</taxon>
        <taxon>Sparassis</taxon>
    </lineage>
</organism>
<dbReference type="InParanoid" id="A0A401GFS4"/>
<proteinExistence type="predicted"/>
<comment type="caution">
    <text evidence="1">The sequence shown here is derived from an EMBL/GenBank/DDBJ whole genome shotgun (WGS) entry which is preliminary data.</text>
</comment>
<dbReference type="GeneID" id="38777961"/>
<sequence>MMDLRALGSVDGMLESISVVQLAEALLDKLQKQAASLSMDLIVELTKIVTHSLTVIRGAHNSLASVNKLPLDVFSIILQLVSNPLYSLADYRTWDVYELPPWLSPYVEPYSIIDLTHVCRHWRNVALDLPSLWANVADSSCDKPVLRTLIDRSRMALLNVFMENYPLPFVTRLMTSDGHRVRSVWWEGHCNEHALQLFNFPAPAIESLVLMEFGKLKDTPIVPVLLFHGNAPRIRQLFLQRLSWLPSNEFSSLTQLHLASYSGPGLSSAVLTLLGRTPNLRDLILSHLRDLSVQPESRVIPLMHLRTFLYRENSVGVAPIFQHLTLGVETALKIYYLQPSEVAVPCGLSPLPVAQSITKIAILQWTNSQWMDMSSVLAVGPQSGVDIGMFEPQSQQMVDAMFELVRDELPCVQVRELWIMEIRCALSSRHADLATMLRCMPNLEKMVVLEENLTQIVHALLWSNQLPDPSSPRKPMTLHIIIHRVDDDLETFMFHIPQLIGLGITHLTIGLLRGRTCLRLKHRPGLFEEFGFQSVVYVHHQELPIMDMPTACTTSQHLHWLSWEKIWRDLDSEL</sequence>
<evidence type="ECO:0000313" key="1">
    <source>
        <dbReference type="EMBL" id="GBE81044.1"/>
    </source>
</evidence>
<gene>
    <name evidence="1" type="ORF">SCP_0307670</name>
</gene>
<dbReference type="STRING" id="139825.A0A401GFS4"/>
<dbReference type="RefSeq" id="XP_027611957.1">
    <property type="nucleotide sequence ID" value="XM_027756156.1"/>
</dbReference>
<dbReference type="OrthoDB" id="3193283at2759"/>
<dbReference type="EMBL" id="BFAD01000003">
    <property type="protein sequence ID" value="GBE81044.1"/>
    <property type="molecule type" value="Genomic_DNA"/>
</dbReference>
<evidence type="ECO:0000313" key="2">
    <source>
        <dbReference type="Proteomes" id="UP000287166"/>
    </source>
</evidence>
<keyword evidence="2" id="KW-1185">Reference proteome</keyword>
<dbReference type="AlphaFoldDB" id="A0A401GFS4"/>
<name>A0A401GFS4_9APHY</name>
<protein>
    <submittedName>
        <fullName evidence="1">Uncharacterized protein</fullName>
    </submittedName>
</protein>
<reference evidence="1 2" key="1">
    <citation type="journal article" date="2018" name="Sci. Rep.">
        <title>Genome sequence of the cauliflower mushroom Sparassis crispa (Hanabiratake) and its association with beneficial usage.</title>
        <authorList>
            <person name="Kiyama R."/>
            <person name="Furutani Y."/>
            <person name="Kawaguchi K."/>
            <person name="Nakanishi T."/>
        </authorList>
    </citation>
    <scope>NUCLEOTIDE SEQUENCE [LARGE SCALE GENOMIC DNA]</scope>
</reference>
<accession>A0A401GFS4</accession>
<dbReference type="Proteomes" id="UP000287166">
    <property type="component" value="Unassembled WGS sequence"/>
</dbReference>